<dbReference type="InterPro" id="IPR029069">
    <property type="entry name" value="HotDog_dom_sf"/>
</dbReference>
<protein>
    <submittedName>
        <fullName evidence="4">Hotdog fold thioesterase</fullName>
    </submittedName>
</protein>
<name>A0ABT4SH89_9ACTN</name>
<dbReference type="PANTHER" id="PTHR43240">
    <property type="entry name" value="1,4-DIHYDROXY-2-NAPHTHOYL-COA THIOESTERASE 1"/>
    <property type="match status" value="1"/>
</dbReference>
<evidence type="ECO:0000256" key="1">
    <source>
        <dbReference type="ARBA" id="ARBA00008324"/>
    </source>
</evidence>
<evidence type="ECO:0000313" key="4">
    <source>
        <dbReference type="EMBL" id="MDA0636514.1"/>
    </source>
</evidence>
<evidence type="ECO:0000259" key="3">
    <source>
        <dbReference type="Pfam" id="PF03061"/>
    </source>
</evidence>
<evidence type="ECO:0000313" key="5">
    <source>
        <dbReference type="Proteomes" id="UP001144036"/>
    </source>
</evidence>
<reference evidence="4" key="1">
    <citation type="submission" date="2022-11" db="EMBL/GenBank/DDBJ databases">
        <title>Nonomuraea corallina sp. nov., a new species of the genus Nonomuraea isolated from sea side sediment in Thai sea.</title>
        <authorList>
            <person name="Ngamcharungchit C."/>
            <person name="Matsumoto A."/>
            <person name="Suriyachadkun C."/>
            <person name="Panbangred W."/>
            <person name="Inahashi Y."/>
            <person name="Intra B."/>
        </authorList>
    </citation>
    <scope>NUCLEOTIDE SEQUENCE</scope>
    <source>
        <strain evidence="4">MCN248</strain>
    </source>
</reference>
<dbReference type="NCBIfam" id="TIGR00369">
    <property type="entry name" value="unchar_dom_1"/>
    <property type="match status" value="1"/>
</dbReference>
<dbReference type="PANTHER" id="PTHR43240:SF5">
    <property type="entry name" value="1,4-DIHYDROXY-2-NAPHTHOYL-COA THIOESTERASE 1"/>
    <property type="match status" value="1"/>
</dbReference>
<dbReference type="InterPro" id="IPR006683">
    <property type="entry name" value="Thioestr_dom"/>
</dbReference>
<accession>A0ABT4SH89</accession>
<dbReference type="RefSeq" id="WP_270157409.1">
    <property type="nucleotide sequence ID" value="NZ_JAPNNL010000109.1"/>
</dbReference>
<comment type="similarity">
    <text evidence="1">Belongs to the thioesterase PaaI family.</text>
</comment>
<dbReference type="InterPro" id="IPR003736">
    <property type="entry name" value="PAAI_dom"/>
</dbReference>
<dbReference type="Gene3D" id="3.10.129.10">
    <property type="entry name" value="Hotdog Thioesterase"/>
    <property type="match status" value="1"/>
</dbReference>
<keyword evidence="2" id="KW-0378">Hydrolase</keyword>
<comment type="caution">
    <text evidence="4">The sequence shown here is derived from an EMBL/GenBank/DDBJ whole genome shotgun (WGS) entry which is preliminary data.</text>
</comment>
<proteinExistence type="inferred from homology"/>
<dbReference type="Proteomes" id="UP001144036">
    <property type="component" value="Unassembled WGS sequence"/>
</dbReference>
<sequence>MGIEFLEASAERVVARMPVEGNTQPYGLLHGGASVVLAETVGSTGAALHAGPGKVAVGVEINATHHRSATSGFVIGVATPLHAGRTLATYAIEITDEDGRRICTSRLICMLRDA</sequence>
<gene>
    <name evidence="4" type="ORF">OUY22_24125</name>
</gene>
<dbReference type="EMBL" id="JAPNNL010000109">
    <property type="protein sequence ID" value="MDA0636514.1"/>
    <property type="molecule type" value="Genomic_DNA"/>
</dbReference>
<dbReference type="Pfam" id="PF03061">
    <property type="entry name" value="4HBT"/>
    <property type="match status" value="1"/>
</dbReference>
<dbReference type="CDD" id="cd03443">
    <property type="entry name" value="PaaI_thioesterase"/>
    <property type="match status" value="1"/>
</dbReference>
<dbReference type="SUPFAM" id="SSF54637">
    <property type="entry name" value="Thioesterase/thiol ester dehydrase-isomerase"/>
    <property type="match status" value="1"/>
</dbReference>
<organism evidence="4 5">
    <name type="scientific">Nonomuraea corallina</name>
    <dbReference type="NCBI Taxonomy" id="2989783"/>
    <lineage>
        <taxon>Bacteria</taxon>
        <taxon>Bacillati</taxon>
        <taxon>Actinomycetota</taxon>
        <taxon>Actinomycetes</taxon>
        <taxon>Streptosporangiales</taxon>
        <taxon>Streptosporangiaceae</taxon>
        <taxon>Nonomuraea</taxon>
    </lineage>
</organism>
<keyword evidence="5" id="KW-1185">Reference proteome</keyword>
<evidence type="ECO:0000256" key="2">
    <source>
        <dbReference type="ARBA" id="ARBA00022801"/>
    </source>
</evidence>
<feature type="domain" description="Thioesterase" evidence="3">
    <location>
        <begin position="26"/>
        <end position="103"/>
    </location>
</feature>